<sequence length="245" mass="27332">MAKREATPPIWVLPEPPERNWGLGRPEIVRAAVRLADAGEGGGDAPPMRAIAKELGASTPMSLYRYVHNKDGLLDLMLDAANAEVPTPERPGDDWRAELAVLAADMWAMTKRHPWFARLVHQRPPVGPHASRREEFVLATFHRLGQDLHTAHRYARLVEGHVIGQALQWADERRMWQNNAIGGVDDARRQARSWFPENGDAHPLVDRARNDFLTATTPPVDENAQFDLGLACLLDGIANRLPQHG</sequence>
<dbReference type="OrthoDB" id="2570341at2"/>
<dbReference type="GO" id="GO:0045892">
    <property type="term" value="P:negative regulation of DNA-templated transcription"/>
    <property type="evidence" value="ECO:0007669"/>
    <property type="project" value="InterPro"/>
</dbReference>
<keyword evidence="2" id="KW-0238">DNA-binding</keyword>
<dbReference type="RefSeq" id="WP_106189783.1">
    <property type="nucleotide sequence ID" value="NZ_PVTF01000007.1"/>
</dbReference>
<dbReference type="AlphaFoldDB" id="A0A2T0T2P2"/>
<evidence type="ECO:0000313" key="5">
    <source>
        <dbReference type="EMBL" id="PRY39903.1"/>
    </source>
</evidence>
<protein>
    <submittedName>
        <fullName evidence="5">AcrR family transcriptional regulator</fullName>
    </submittedName>
</protein>
<gene>
    <name evidence="5" type="ORF">CLV43_107490</name>
</gene>
<dbReference type="Pfam" id="PF02909">
    <property type="entry name" value="TetR_C_1"/>
    <property type="match status" value="1"/>
</dbReference>
<dbReference type="PANTHER" id="PTHR30055">
    <property type="entry name" value="HTH-TYPE TRANSCRIPTIONAL REGULATOR RUTR"/>
    <property type="match status" value="1"/>
</dbReference>
<dbReference type="InterPro" id="IPR050109">
    <property type="entry name" value="HTH-type_TetR-like_transc_reg"/>
</dbReference>
<dbReference type="GO" id="GO:0003700">
    <property type="term" value="F:DNA-binding transcription factor activity"/>
    <property type="evidence" value="ECO:0007669"/>
    <property type="project" value="TreeGrafter"/>
</dbReference>
<evidence type="ECO:0000313" key="6">
    <source>
        <dbReference type="Proteomes" id="UP000239494"/>
    </source>
</evidence>
<accession>A0A2T0T2P2</accession>
<proteinExistence type="predicted"/>
<keyword evidence="3" id="KW-0804">Transcription</keyword>
<dbReference type="EMBL" id="PVTF01000007">
    <property type="protein sequence ID" value="PRY39903.1"/>
    <property type="molecule type" value="Genomic_DNA"/>
</dbReference>
<dbReference type="Proteomes" id="UP000239494">
    <property type="component" value="Unassembled WGS sequence"/>
</dbReference>
<dbReference type="Gene3D" id="1.10.10.60">
    <property type="entry name" value="Homeodomain-like"/>
    <property type="match status" value="1"/>
</dbReference>
<evidence type="ECO:0000256" key="2">
    <source>
        <dbReference type="ARBA" id="ARBA00023125"/>
    </source>
</evidence>
<dbReference type="GO" id="GO:0000976">
    <property type="term" value="F:transcription cis-regulatory region binding"/>
    <property type="evidence" value="ECO:0007669"/>
    <property type="project" value="TreeGrafter"/>
</dbReference>
<reference evidence="5 6" key="1">
    <citation type="submission" date="2018-03" db="EMBL/GenBank/DDBJ databases">
        <title>Genomic Encyclopedia of Archaeal and Bacterial Type Strains, Phase II (KMG-II): from individual species to whole genera.</title>
        <authorList>
            <person name="Goeker M."/>
        </authorList>
    </citation>
    <scope>NUCLEOTIDE SEQUENCE [LARGE SCALE GENOMIC DNA]</scope>
    <source>
        <strain evidence="5 6">DSM 44720</strain>
    </source>
</reference>
<dbReference type="PANTHER" id="PTHR30055:SF151">
    <property type="entry name" value="TRANSCRIPTIONAL REGULATORY PROTEIN"/>
    <property type="match status" value="1"/>
</dbReference>
<dbReference type="InterPro" id="IPR009057">
    <property type="entry name" value="Homeodomain-like_sf"/>
</dbReference>
<dbReference type="SUPFAM" id="SSF46689">
    <property type="entry name" value="Homeodomain-like"/>
    <property type="match status" value="1"/>
</dbReference>
<dbReference type="InterPro" id="IPR036271">
    <property type="entry name" value="Tet_transcr_reg_TetR-rel_C_sf"/>
</dbReference>
<evidence type="ECO:0000256" key="3">
    <source>
        <dbReference type="ARBA" id="ARBA00023163"/>
    </source>
</evidence>
<dbReference type="InterPro" id="IPR004111">
    <property type="entry name" value="Repressor_TetR_C"/>
</dbReference>
<evidence type="ECO:0000259" key="4">
    <source>
        <dbReference type="Pfam" id="PF02909"/>
    </source>
</evidence>
<keyword evidence="1" id="KW-0805">Transcription regulation</keyword>
<dbReference type="Gene3D" id="1.10.357.10">
    <property type="entry name" value="Tetracycline Repressor, domain 2"/>
    <property type="match status" value="1"/>
</dbReference>
<dbReference type="SUPFAM" id="SSF48498">
    <property type="entry name" value="Tetracyclin repressor-like, C-terminal domain"/>
    <property type="match status" value="1"/>
</dbReference>
<organism evidence="5 6">
    <name type="scientific">Umezawaea tangerina</name>
    <dbReference type="NCBI Taxonomy" id="84725"/>
    <lineage>
        <taxon>Bacteria</taxon>
        <taxon>Bacillati</taxon>
        <taxon>Actinomycetota</taxon>
        <taxon>Actinomycetes</taxon>
        <taxon>Pseudonocardiales</taxon>
        <taxon>Pseudonocardiaceae</taxon>
        <taxon>Umezawaea</taxon>
    </lineage>
</organism>
<evidence type="ECO:0000256" key="1">
    <source>
        <dbReference type="ARBA" id="ARBA00023015"/>
    </source>
</evidence>
<comment type="caution">
    <text evidence="5">The sequence shown here is derived from an EMBL/GenBank/DDBJ whole genome shotgun (WGS) entry which is preliminary data.</text>
</comment>
<name>A0A2T0T2P2_9PSEU</name>
<feature type="domain" description="Tetracycline repressor TetR C-terminal" evidence="4">
    <location>
        <begin position="88"/>
        <end position="240"/>
    </location>
</feature>
<keyword evidence="6" id="KW-1185">Reference proteome</keyword>